<evidence type="ECO:0008006" key="5">
    <source>
        <dbReference type="Google" id="ProtNLM"/>
    </source>
</evidence>
<organism evidence="3 4">
    <name type="scientific">Trypanosoma equiperdum</name>
    <dbReference type="NCBI Taxonomy" id="5694"/>
    <lineage>
        <taxon>Eukaryota</taxon>
        <taxon>Discoba</taxon>
        <taxon>Euglenozoa</taxon>
        <taxon>Kinetoplastea</taxon>
        <taxon>Metakinetoplastina</taxon>
        <taxon>Trypanosomatida</taxon>
        <taxon>Trypanosomatidae</taxon>
        <taxon>Trypanosoma</taxon>
    </lineage>
</organism>
<gene>
    <name evidence="3" type="ORF">TEOVI_000307300</name>
</gene>
<evidence type="ECO:0000313" key="3">
    <source>
        <dbReference type="EMBL" id="SCU71492.1"/>
    </source>
</evidence>
<evidence type="ECO:0000256" key="2">
    <source>
        <dbReference type="SAM" id="Phobius"/>
    </source>
</evidence>
<proteinExistence type="predicted"/>
<keyword evidence="2" id="KW-1133">Transmembrane helix</keyword>
<keyword evidence="2" id="KW-0812">Transmembrane</keyword>
<evidence type="ECO:0000313" key="4">
    <source>
        <dbReference type="Proteomes" id="UP000195570"/>
    </source>
</evidence>
<keyword evidence="2" id="KW-0472">Membrane</keyword>
<dbReference type="Proteomes" id="UP000195570">
    <property type="component" value="Unassembled WGS sequence"/>
</dbReference>
<comment type="caution">
    <text evidence="3">The sequence shown here is derived from an EMBL/GenBank/DDBJ whole genome shotgun (WGS) entry which is preliminary data.</text>
</comment>
<name>A0A1G4IGG9_TRYEQ</name>
<dbReference type="GeneID" id="92377013"/>
<sequence length="134" mass="15702">MLCVDRQVPGTLRRSHYLVRLCCFPPLFPLLRLFRWLIGVVPLIFIFLAGIHTLPSVSVFVRPQRQPTYCPCNEEEGGSEHNRAFRRCTCCLRGATARQKGIMRREWETKVENEEKKRDTNGKEERERSIVLSR</sequence>
<accession>A0A1G4IGG9</accession>
<dbReference type="RefSeq" id="XP_067082152.1">
    <property type="nucleotide sequence ID" value="XM_067226051.1"/>
</dbReference>
<feature type="region of interest" description="Disordered" evidence="1">
    <location>
        <begin position="106"/>
        <end position="134"/>
    </location>
</feature>
<dbReference type="EMBL" id="CZPT02001639">
    <property type="protein sequence ID" value="SCU71492.1"/>
    <property type="molecule type" value="Genomic_DNA"/>
</dbReference>
<keyword evidence="4" id="KW-1185">Reference proteome</keyword>
<protein>
    <recommendedName>
        <fullName evidence="5">Transmembrane protein</fullName>
    </recommendedName>
</protein>
<dbReference type="AlphaFoldDB" id="A0A1G4IGG9"/>
<reference evidence="3" key="1">
    <citation type="submission" date="2016-09" db="EMBL/GenBank/DDBJ databases">
        <authorList>
            <person name="Hebert L."/>
            <person name="Moumen B."/>
        </authorList>
    </citation>
    <scope>NUCLEOTIDE SEQUENCE [LARGE SCALE GENOMIC DNA]</scope>
    <source>
        <strain evidence="3">OVI</strain>
    </source>
</reference>
<evidence type="ECO:0000256" key="1">
    <source>
        <dbReference type="SAM" id="MobiDB-lite"/>
    </source>
</evidence>
<dbReference type="VEuPathDB" id="TriTrypDB:TEOVI_000307300"/>
<feature type="transmembrane region" description="Helical" evidence="2">
    <location>
        <begin position="34"/>
        <end position="55"/>
    </location>
</feature>